<dbReference type="RefSeq" id="WP_145282349.1">
    <property type="nucleotide sequence ID" value="NZ_CP036318.1"/>
</dbReference>
<sequence length="185" mass="20193" precursor="true">MRILILTAVVTMIAANACPAQVVMLPTLGTFQYSGSVLVPDGGSAHLGSIGRSAESSRKSGWGSRSTGRSISRGTMSAHVQIIDLAEMDRQLLGAEPAEFLRQQKAKENAAAKVVPPKPIDPVEAAKQLVRDARRCVQEGHLKAADYYYRRAIGELPSDLAAIAQREYDRFGQQRHLLARRQMQP</sequence>
<gene>
    <name evidence="3" type="ORF">Mal33_06580</name>
</gene>
<dbReference type="Proteomes" id="UP000316770">
    <property type="component" value="Chromosome"/>
</dbReference>
<proteinExistence type="predicted"/>
<evidence type="ECO:0000313" key="4">
    <source>
        <dbReference type="Proteomes" id="UP000316770"/>
    </source>
</evidence>
<evidence type="ECO:0000256" key="2">
    <source>
        <dbReference type="SAM" id="SignalP"/>
    </source>
</evidence>
<reference evidence="3 4" key="1">
    <citation type="submission" date="2019-02" db="EMBL/GenBank/DDBJ databases">
        <title>Deep-cultivation of Planctomycetes and their phenomic and genomic characterization uncovers novel biology.</title>
        <authorList>
            <person name="Wiegand S."/>
            <person name="Jogler M."/>
            <person name="Boedeker C."/>
            <person name="Pinto D."/>
            <person name="Vollmers J."/>
            <person name="Rivas-Marin E."/>
            <person name="Kohn T."/>
            <person name="Peeters S.H."/>
            <person name="Heuer A."/>
            <person name="Rast P."/>
            <person name="Oberbeckmann S."/>
            <person name="Bunk B."/>
            <person name="Jeske O."/>
            <person name="Meyerdierks A."/>
            <person name="Storesund J.E."/>
            <person name="Kallscheuer N."/>
            <person name="Luecker S."/>
            <person name="Lage O.M."/>
            <person name="Pohl T."/>
            <person name="Merkel B.J."/>
            <person name="Hornburger P."/>
            <person name="Mueller R.-W."/>
            <person name="Bruemmer F."/>
            <person name="Labrenz M."/>
            <person name="Spormann A.M."/>
            <person name="Op den Camp H."/>
            <person name="Overmann J."/>
            <person name="Amann R."/>
            <person name="Jetten M.S.M."/>
            <person name="Mascher T."/>
            <person name="Medema M.H."/>
            <person name="Devos D.P."/>
            <person name="Kaster A.-K."/>
            <person name="Ovreas L."/>
            <person name="Rohde M."/>
            <person name="Galperin M.Y."/>
            <person name="Jogler C."/>
        </authorList>
    </citation>
    <scope>NUCLEOTIDE SEQUENCE [LARGE SCALE GENOMIC DNA]</scope>
    <source>
        <strain evidence="3 4">Mal33</strain>
    </source>
</reference>
<keyword evidence="2" id="KW-0732">Signal</keyword>
<organism evidence="3 4">
    <name type="scientific">Rosistilla oblonga</name>
    <dbReference type="NCBI Taxonomy" id="2527990"/>
    <lineage>
        <taxon>Bacteria</taxon>
        <taxon>Pseudomonadati</taxon>
        <taxon>Planctomycetota</taxon>
        <taxon>Planctomycetia</taxon>
        <taxon>Pirellulales</taxon>
        <taxon>Pirellulaceae</taxon>
        <taxon>Rosistilla</taxon>
    </lineage>
</organism>
<evidence type="ECO:0000313" key="3">
    <source>
        <dbReference type="EMBL" id="QDV54701.1"/>
    </source>
</evidence>
<name>A0A518INN6_9BACT</name>
<dbReference type="AlphaFoldDB" id="A0A518INN6"/>
<feature type="signal peptide" evidence="2">
    <location>
        <begin position="1"/>
        <end position="17"/>
    </location>
</feature>
<keyword evidence="4" id="KW-1185">Reference proteome</keyword>
<feature type="compositionally biased region" description="Low complexity" evidence="1">
    <location>
        <begin position="59"/>
        <end position="73"/>
    </location>
</feature>
<feature type="chain" id="PRO_5022165978" description="DUF4398 domain-containing protein" evidence="2">
    <location>
        <begin position="18"/>
        <end position="185"/>
    </location>
</feature>
<evidence type="ECO:0008006" key="5">
    <source>
        <dbReference type="Google" id="ProtNLM"/>
    </source>
</evidence>
<dbReference type="EMBL" id="CP036318">
    <property type="protein sequence ID" value="QDV54701.1"/>
    <property type="molecule type" value="Genomic_DNA"/>
</dbReference>
<feature type="region of interest" description="Disordered" evidence="1">
    <location>
        <begin position="49"/>
        <end position="73"/>
    </location>
</feature>
<evidence type="ECO:0000256" key="1">
    <source>
        <dbReference type="SAM" id="MobiDB-lite"/>
    </source>
</evidence>
<protein>
    <recommendedName>
        <fullName evidence="5">DUF4398 domain-containing protein</fullName>
    </recommendedName>
</protein>
<accession>A0A518INN6</accession>